<evidence type="ECO:0000313" key="2">
    <source>
        <dbReference type="Proteomes" id="UP000515344"/>
    </source>
</evidence>
<dbReference type="InterPro" id="IPR043869">
    <property type="entry name" value="DUF5829"/>
</dbReference>
<dbReference type="AlphaFoldDB" id="A0A7G5XIP1"/>
<gene>
    <name evidence="1" type="ORF">H4075_03860</name>
</gene>
<evidence type="ECO:0000313" key="1">
    <source>
        <dbReference type="EMBL" id="QNA45344.1"/>
    </source>
</evidence>
<protein>
    <submittedName>
        <fullName evidence="1">Uncharacterized protein</fullName>
    </submittedName>
</protein>
<dbReference type="Pfam" id="PF19147">
    <property type="entry name" value="DUF5829"/>
    <property type="match status" value="1"/>
</dbReference>
<name>A0A7G5XIP1_9BACT</name>
<dbReference type="KEGG" id="lacs:H4075_03860"/>
<dbReference type="Proteomes" id="UP000515344">
    <property type="component" value="Chromosome"/>
</dbReference>
<keyword evidence="2" id="KW-1185">Reference proteome</keyword>
<dbReference type="EMBL" id="CP060007">
    <property type="protein sequence ID" value="QNA45344.1"/>
    <property type="molecule type" value="Genomic_DNA"/>
</dbReference>
<sequence length="293" mass="33283">MKVTLLLTGFVLLISCNDETKTFSAPVSDLGHVDLVLDSAAFHAILQDSFLVNEFAVVSQDTTMYAKPSYDIYLLGIEAFLHVSLAKAYWENKAGSAVMIFQTRRPGKHDSLLLAWKQFYKDSLNATSFKGGDFNTGEVLPYRKKDSLKPAEPNFTPILMSYSVKGYKNWGFSDSIITNGLSMQEFMRSWDSRTASRLFKKVRALHIQLDQQEFTEMESALYTMGYTKKEKAFTHEFNPSVYYTITETNLVPKYTKIEIELAAKTPEQTIQLGDTYTVKVKDALMVIEQSEKK</sequence>
<proteinExistence type="predicted"/>
<dbReference type="RefSeq" id="WP_182804313.1">
    <property type="nucleotide sequence ID" value="NZ_CP060007.1"/>
</dbReference>
<organism evidence="1 2">
    <name type="scientific">Lacibacter sediminis</name>
    <dbReference type="NCBI Taxonomy" id="2760713"/>
    <lineage>
        <taxon>Bacteria</taxon>
        <taxon>Pseudomonadati</taxon>
        <taxon>Bacteroidota</taxon>
        <taxon>Chitinophagia</taxon>
        <taxon>Chitinophagales</taxon>
        <taxon>Chitinophagaceae</taxon>
        <taxon>Lacibacter</taxon>
    </lineage>
</organism>
<dbReference type="PROSITE" id="PS51257">
    <property type="entry name" value="PROKAR_LIPOPROTEIN"/>
    <property type="match status" value="1"/>
</dbReference>
<reference evidence="2" key="1">
    <citation type="submission" date="2020-08" db="EMBL/GenBank/DDBJ databases">
        <title>Lacibacter sp. S13-6-6 genome sequencing.</title>
        <authorList>
            <person name="Jin L."/>
        </authorList>
    </citation>
    <scope>NUCLEOTIDE SEQUENCE [LARGE SCALE GENOMIC DNA]</scope>
    <source>
        <strain evidence="2">S13-6-6</strain>
    </source>
</reference>
<accession>A0A7G5XIP1</accession>